<proteinExistence type="inferred from homology"/>
<evidence type="ECO:0000313" key="2">
    <source>
        <dbReference type="EMBL" id="MFC5918677.1"/>
    </source>
</evidence>
<keyword evidence="3" id="KW-1185">Reference proteome</keyword>
<dbReference type="EMBL" id="JBHSPU010000042">
    <property type="protein sequence ID" value="MFC5918677.1"/>
    <property type="molecule type" value="Genomic_DNA"/>
</dbReference>
<reference evidence="3" key="1">
    <citation type="journal article" date="2019" name="Int. J. Syst. Evol. Microbiol.">
        <title>The Global Catalogue of Microorganisms (GCM) 10K type strain sequencing project: providing services to taxonomists for standard genome sequencing and annotation.</title>
        <authorList>
            <consortium name="The Broad Institute Genomics Platform"/>
            <consortium name="The Broad Institute Genome Sequencing Center for Infectious Disease"/>
            <person name="Wu L."/>
            <person name="Ma J."/>
        </authorList>
    </citation>
    <scope>NUCLEOTIDE SEQUENCE [LARGE SCALE GENOMIC DNA]</scope>
    <source>
        <strain evidence="3">JCM 4147</strain>
    </source>
</reference>
<dbReference type="Gene3D" id="1.10.630.10">
    <property type="entry name" value="Cytochrome P450"/>
    <property type="match status" value="1"/>
</dbReference>
<name>A0ABW1GYE4_9ACTN</name>
<dbReference type="PRINTS" id="PR00359">
    <property type="entry name" value="BP450"/>
</dbReference>
<comment type="caution">
    <text evidence="2">The sequence shown here is derived from an EMBL/GenBank/DDBJ whole genome shotgun (WGS) entry which is preliminary data.</text>
</comment>
<dbReference type="RefSeq" id="WP_344516734.1">
    <property type="nucleotide sequence ID" value="NZ_BAAATU010000043.1"/>
</dbReference>
<organism evidence="2 3">
    <name type="scientific">Streptomyces pulveraceus</name>
    <dbReference type="NCBI Taxonomy" id="68258"/>
    <lineage>
        <taxon>Bacteria</taxon>
        <taxon>Bacillati</taxon>
        <taxon>Actinomycetota</taxon>
        <taxon>Actinomycetes</taxon>
        <taxon>Kitasatosporales</taxon>
        <taxon>Streptomycetaceae</taxon>
        <taxon>Streptomyces</taxon>
    </lineage>
</organism>
<dbReference type="SUPFAM" id="SSF48264">
    <property type="entry name" value="Cytochrome P450"/>
    <property type="match status" value="1"/>
</dbReference>
<evidence type="ECO:0000256" key="1">
    <source>
        <dbReference type="ARBA" id="ARBA00010617"/>
    </source>
</evidence>
<dbReference type="InterPro" id="IPR002397">
    <property type="entry name" value="Cyt_P450_B"/>
</dbReference>
<sequence>MHSEPSETAPDINLVDPGLYSHGDPFAQWRWLRANSPVHWHPPAAELPGFWSLTRYEDIRAAYRDAETFSSAQGILLRPADHGADPGGGRTLALTDAPRHRQLRGLVDEWFAVRSVRAREAEMKAIAQRVVDEALEHGSCDFVAEIAARIPLYVICKMMGVPESDWQHLYNLTSQAFAAGDPLTRRFAHLDILGYFEKLQAEKAANPADDLVSVLATASIEGERLSPEDIILNCDNLLVGGTENTRIAASGGMLTFLRNPEQWRILVEEPDLLPSAVEEVLRWTSTATHIMRTAVRPIEIHGKSIAAGDRVVFWLPSANRDETVFDNPDRFDVRRQPNRHLTLGFGEHFCVGSMLARVELRLLYGELLRKSVDIELDGEPKLLDSIVVNGPERLQVRLTPRAA</sequence>
<comment type="similarity">
    <text evidence="1">Belongs to the cytochrome P450 family.</text>
</comment>
<dbReference type="Pfam" id="PF00067">
    <property type="entry name" value="p450"/>
    <property type="match status" value="1"/>
</dbReference>
<dbReference type="PANTHER" id="PTHR46696:SF4">
    <property type="entry name" value="BIOTIN BIOSYNTHESIS CYTOCHROME P450"/>
    <property type="match status" value="1"/>
</dbReference>
<dbReference type="PANTHER" id="PTHR46696">
    <property type="entry name" value="P450, PUTATIVE (EUROFUNG)-RELATED"/>
    <property type="match status" value="1"/>
</dbReference>
<dbReference type="InterPro" id="IPR001128">
    <property type="entry name" value="Cyt_P450"/>
</dbReference>
<dbReference type="CDD" id="cd11033">
    <property type="entry name" value="CYP142-like"/>
    <property type="match status" value="1"/>
</dbReference>
<protein>
    <submittedName>
        <fullName evidence="2">Cytochrome P450</fullName>
    </submittedName>
</protein>
<dbReference type="Proteomes" id="UP001596200">
    <property type="component" value="Unassembled WGS sequence"/>
</dbReference>
<evidence type="ECO:0000313" key="3">
    <source>
        <dbReference type="Proteomes" id="UP001596200"/>
    </source>
</evidence>
<gene>
    <name evidence="2" type="ORF">ACFP1B_35385</name>
</gene>
<accession>A0ABW1GYE4</accession>
<dbReference type="InterPro" id="IPR036396">
    <property type="entry name" value="Cyt_P450_sf"/>
</dbReference>